<dbReference type="RefSeq" id="XP_055895515.1">
    <property type="nucleotide sequence ID" value="XM_056039540.1"/>
</dbReference>
<dbReference type="OMA" id="WDEFKCH"/>
<organism evidence="3 4">
    <name type="scientific">Biomphalaria glabrata</name>
    <name type="common">Bloodfluke planorb</name>
    <name type="synonym">Freshwater snail</name>
    <dbReference type="NCBI Taxonomy" id="6526"/>
    <lineage>
        <taxon>Eukaryota</taxon>
        <taxon>Metazoa</taxon>
        <taxon>Spiralia</taxon>
        <taxon>Lophotrochozoa</taxon>
        <taxon>Mollusca</taxon>
        <taxon>Gastropoda</taxon>
        <taxon>Heterobranchia</taxon>
        <taxon>Euthyneura</taxon>
        <taxon>Panpulmonata</taxon>
        <taxon>Hygrophila</taxon>
        <taxon>Lymnaeoidea</taxon>
        <taxon>Planorbidae</taxon>
        <taxon>Biomphalaria</taxon>
    </lineage>
</organism>
<dbReference type="Gene3D" id="2.60.120.10">
    <property type="entry name" value="Jelly Rolls"/>
    <property type="match status" value="1"/>
</dbReference>
<gene>
    <name evidence="4" type="primary">LOC106056796</name>
</gene>
<dbReference type="InterPro" id="IPR018490">
    <property type="entry name" value="cNMP-bd_dom_sf"/>
</dbReference>
<dbReference type="PROSITE" id="PS00889">
    <property type="entry name" value="CNMP_BINDING_2"/>
    <property type="match status" value="1"/>
</dbReference>
<proteinExistence type="predicted"/>
<feature type="domain" description="Cyclic nucleotide-binding" evidence="2">
    <location>
        <begin position="192"/>
        <end position="317"/>
    </location>
</feature>
<dbReference type="Pfam" id="PF00027">
    <property type="entry name" value="cNMP_binding"/>
    <property type="match status" value="1"/>
</dbReference>
<feature type="compositionally biased region" description="Basic and acidic residues" evidence="1">
    <location>
        <begin position="382"/>
        <end position="393"/>
    </location>
</feature>
<evidence type="ECO:0000256" key="1">
    <source>
        <dbReference type="SAM" id="MobiDB-lite"/>
    </source>
</evidence>
<dbReference type="CDD" id="cd00038">
    <property type="entry name" value="CAP_ED"/>
    <property type="match status" value="1"/>
</dbReference>
<accession>A0A9W3B7X6</accession>
<evidence type="ECO:0000313" key="4">
    <source>
        <dbReference type="RefSeq" id="XP_055895515.1"/>
    </source>
</evidence>
<dbReference type="InterPro" id="IPR014710">
    <property type="entry name" value="RmlC-like_jellyroll"/>
</dbReference>
<feature type="region of interest" description="Disordered" evidence="1">
    <location>
        <begin position="382"/>
        <end position="405"/>
    </location>
</feature>
<feature type="region of interest" description="Disordered" evidence="1">
    <location>
        <begin position="482"/>
        <end position="501"/>
    </location>
</feature>
<dbReference type="InterPro" id="IPR018488">
    <property type="entry name" value="cNMP-bd_CS"/>
</dbReference>
<dbReference type="SMART" id="SM00100">
    <property type="entry name" value="cNMP"/>
    <property type="match status" value="1"/>
</dbReference>
<dbReference type="PROSITE" id="PS50042">
    <property type="entry name" value="CNMP_BINDING_3"/>
    <property type="match status" value="1"/>
</dbReference>
<protein>
    <submittedName>
        <fullName evidence="4">Cyclic nucleotide-binding domain-containing protein 2-like isoform X2</fullName>
    </submittedName>
</protein>
<evidence type="ECO:0000313" key="3">
    <source>
        <dbReference type="Proteomes" id="UP001165740"/>
    </source>
</evidence>
<dbReference type="PANTHER" id="PTHR23011">
    <property type="entry name" value="CYCLIC NUCLEOTIDE-BINDING DOMAIN CONTAINING PROTEIN"/>
    <property type="match status" value="1"/>
</dbReference>
<dbReference type="Proteomes" id="UP001165740">
    <property type="component" value="Chromosome 8"/>
</dbReference>
<dbReference type="InterPro" id="IPR000595">
    <property type="entry name" value="cNMP-bd_dom"/>
</dbReference>
<keyword evidence="3" id="KW-1185">Reference proteome</keyword>
<evidence type="ECO:0000259" key="2">
    <source>
        <dbReference type="PROSITE" id="PS50042"/>
    </source>
</evidence>
<dbReference type="GeneID" id="106056796"/>
<feature type="compositionally biased region" description="Polar residues" evidence="1">
    <location>
        <begin position="482"/>
        <end position="494"/>
    </location>
</feature>
<dbReference type="AlphaFoldDB" id="A0A9W3B7X6"/>
<reference evidence="4" key="1">
    <citation type="submission" date="2025-08" db="UniProtKB">
        <authorList>
            <consortium name="RefSeq"/>
        </authorList>
    </citation>
    <scope>IDENTIFICATION</scope>
</reference>
<name>A0A9W3B7X6_BIOGL</name>
<sequence length="611" mass="69319">MSFLPRNVPTSSILSHNVAKSTSHPLLAPQHQAVRTKRKFRGHPTIVLQKSPWKPDRRTYFEAVVVYGRSRSLRKTRSQGDFSKMSSNFMPLVKFRRAIRMILIVLRFTSSSRERSQRLCNNQSANFLGSNWTASKSAYEMYGISFDPQDFKARREIPVSAEAKAVLSLETNKRTQHQLRLALVSLRQAVKEFSEFPITMQESLVKVGWYENFEAKRVIIRQGHTAENFYFILSGTAAVVILESDKQTGEQVPRTAAFLGRGKSFGELALMHKSRRSATVTCKDDVELLAVGREDFIDIFMHVKEGVEPEHVSFLRTVPILREWPIHVLPLDDPTALLFTYVRRGVLLCKDSNTSTWLYVVKSGHCRVIKALRAVSPVKRTTPRDLSKLDSPKSKSSLSPFPRLPNIGEAKAKKGALGGGGVEHVGAHSGAHGGAHVQAYRPLSLLSNRDPWIDERNRLEHLQTLDAILEQQNIHFQYMAQNRSSGNLDSPSKSPTRDNKDRKVVFVEVMKLGQQDIYGLESCVFGPLKETTSTSLVSEGAEVIMIDRKYFMDRTSEELRKKIRGEIRPLPSTETLQAQLDTMVNWEVYKQQTLKEALDSRRRKKSNSDKR</sequence>
<dbReference type="PANTHER" id="PTHR23011:SF28">
    <property type="entry name" value="CYCLIC NUCLEOTIDE-BINDING DOMAIN CONTAINING PROTEIN"/>
    <property type="match status" value="1"/>
</dbReference>
<dbReference type="SUPFAM" id="SSF51206">
    <property type="entry name" value="cAMP-binding domain-like"/>
    <property type="match status" value="1"/>
</dbReference>